<keyword evidence="3" id="KW-1185">Reference proteome</keyword>
<keyword evidence="1" id="KW-1133">Transmembrane helix</keyword>
<reference evidence="3" key="2">
    <citation type="submission" date="2011-02" db="EMBL/GenBank/DDBJ databases">
        <title>The complete genome of Pedobacter saltans DSM 12145.</title>
        <authorList>
            <consortium name="US DOE Joint Genome Institute (JGI-PGF)"/>
            <person name="Lucas S."/>
            <person name="Copeland A."/>
            <person name="Lapidus A."/>
            <person name="Bruce D."/>
            <person name="Goodwin L."/>
            <person name="Pitluck S."/>
            <person name="Kyrpides N."/>
            <person name="Mavromatis K."/>
            <person name="Pagani I."/>
            <person name="Ivanova N."/>
            <person name="Ovchinnikova G."/>
            <person name="Lu M."/>
            <person name="Detter J.C."/>
            <person name="Han C."/>
            <person name="Land M."/>
            <person name="Hauser L."/>
            <person name="Markowitz V."/>
            <person name="Cheng J.-F."/>
            <person name="Hugenholtz P."/>
            <person name="Woyke T."/>
            <person name="Wu D."/>
            <person name="Tindall B."/>
            <person name="Pomrenke H.G."/>
            <person name="Brambilla E."/>
            <person name="Klenk H.-P."/>
            <person name="Eisen J.A."/>
        </authorList>
    </citation>
    <scope>NUCLEOTIDE SEQUENCE [LARGE SCALE GENOMIC DNA]</scope>
    <source>
        <strain evidence="3">ATCC 51119 / DSM 12145 / JCM 21818 / LMG 10337 / NBRC 100064 / NCIMB 13643</strain>
    </source>
</reference>
<keyword evidence="1" id="KW-0812">Transmembrane</keyword>
<proteinExistence type="predicted"/>
<dbReference type="KEGG" id="psn:Pedsa_0572"/>
<keyword evidence="1" id="KW-0472">Membrane</keyword>
<dbReference type="EMBL" id="CP002545">
    <property type="protein sequence ID" value="ADY51151.1"/>
    <property type="molecule type" value="Genomic_DNA"/>
</dbReference>
<dbReference type="AlphaFoldDB" id="F0S7C6"/>
<evidence type="ECO:0000256" key="1">
    <source>
        <dbReference type="SAM" id="Phobius"/>
    </source>
</evidence>
<name>F0S7C6_PSESL</name>
<protein>
    <submittedName>
        <fullName evidence="2">Uncharacterized protein</fullName>
    </submittedName>
</protein>
<feature type="transmembrane region" description="Helical" evidence="1">
    <location>
        <begin position="6"/>
        <end position="26"/>
    </location>
</feature>
<accession>F0S7C6</accession>
<reference evidence="2 3" key="1">
    <citation type="journal article" date="2011" name="Stand. Genomic Sci.">
        <title>Complete genome sequence of the gliding, heparinolytic Pedobacter saltans type strain (113).</title>
        <authorList>
            <person name="Liolios K."/>
            <person name="Sikorski J."/>
            <person name="Lu M."/>
            <person name="Nolan M."/>
            <person name="Lapidus A."/>
            <person name="Lucas S."/>
            <person name="Hammon N."/>
            <person name="Deshpande S."/>
            <person name="Cheng J.F."/>
            <person name="Tapia R."/>
            <person name="Han C."/>
            <person name="Goodwin L."/>
            <person name="Pitluck S."/>
            <person name="Huntemann M."/>
            <person name="Ivanova N."/>
            <person name="Pagani I."/>
            <person name="Mavromatis K."/>
            <person name="Ovchinikova G."/>
            <person name="Pati A."/>
            <person name="Chen A."/>
            <person name="Palaniappan K."/>
            <person name="Land M."/>
            <person name="Hauser L."/>
            <person name="Brambilla E.M."/>
            <person name="Kotsyurbenko O."/>
            <person name="Rohde M."/>
            <person name="Tindall B.J."/>
            <person name="Abt B."/>
            <person name="Goker M."/>
            <person name="Detter J.C."/>
            <person name="Woyke T."/>
            <person name="Bristow J."/>
            <person name="Eisen J.A."/>
            <person name="Markowitz V."/>
            <person name="Hugenholtz P."/>
            <person name="Klenk H.P."/>
            <person name="Kyrpides N.C."/>
        </authorList>
    </citation>
    <scope>NUCLEOTIDE SEQUENCE [LARGE SCALE GENOMIC DNA]</scope>
    <source>
        <strain evidence="3">ATCC 51119 / DSM 12145 / JCM 21818 / LMG 10337 / NBRC 100064 / NCIMB 13643</strain>
    </source>
</reference>
<evidence type="ECO:0000313" key="3">
    <source>
        <dbReference type="Proteomes" id="UP000000310"/>
    </source>
</evidence>
<sequence>MNKLPMPFIVYVADLIPIYHVSLTGAKYRYSRIKKNFGLKRGQYITTAHLASYIGSSEEAIVRVIQENRKK</sequence>
<gene>
    <name evidence="2" type="ordered locus">Pedsa_0572</name>
</gene>
<dbReference type="RefSeq" id="WP_013631653.1">
    <property type="nucleotide sequence ID" value="NC_015177.1"/>
</dbReference>
<dbReference type="Proteomes" id="UP000000310">
    <property type="component" value="Chromosome"/>
</dbReference>
<organism evidence="2 3">
    <name type="scientific">Pseudopedobacter saltans (strain ATCC 51119 / DSM 12145 / JCM 21818 / CCUG 39354 / LMG 10337 / NBRC 100064 / NCIMB 13643)</name>
    <name type="common">Pedobacter saltans</name>
    <dbReference type="NCBI Taxonomy" id="762903"/>
    <lineage>
        <taxon>Bacteria</taxon>
        <taxon>Pseudomonadati</taxon>
        <taxon>Bacteroidota</taxon>
        <taxon>Sphingobacteriia</taxon>
        <taxon>Sphingobacteriales</taxon>
        <taxon>Sphingobacteriaceae</taxon>
        <taxon>Pseudopedobacter</taxon>
    </lineage>
</organism>
<dbReference type="HOGENOM" id="CLU_2737031_0_0_10"/>
<evidence type="ECO:0000313" key="2">
    <source>
        <dbReference type="EMBL" id="ADY51151.1"/>
    </source>
</evidence>